<dbReference type="PANTHER" id="PTHR32322">
    <property type="entry name" value="INNER MEMBRANE TRANSPORTER"/>
    <property type="match status" value="1"/>
</dbReference>
<evidence type="ECO:0000256" key="3">
    <source>
        <dbReference type="ARBA" id="ARBA00022692"/>
    </source>
</evidence>
<organism evidence="8 9">
    <name type="scientific">Isoalcanivorax beigongshangi</name>
    <dbReference type="NCBI Taxonomy" id="3238810"/>
    <lineage>
        <taxon>Bacteria</taxon>
        <taxon>Pseudomonadati</taxon>
        <taxon>Pseudomonadota</taxon>
        <taxon>Gammaproteobacteria</taxon>
        <taxon>Oceanospirillales</taxon>
        <taxon>Alcanivoracaceae</taxon>
        <taxon>Isoalcanivorax</taxon>
    </lineage>
</organism>
<dbReference type="Pfam" id="PF00892">
    <property type="entry name" value="EamA"/>
    <property type="match status" value="2"/>
</dbReference>
<evidence type="ECO:0000259" key="7">
    <source>
        <dbReference type="Pfam" id="PF00892"/>
    </source>
</evidence>
<feature type="transmembrane region" description="Helical" evidence="6">
    <location>
        <begin position="180"/>
        <end position="202"/>
    </location>
</feature>
<keyword evidence="5 6" id="KW-0472">Membrane</keyword>
<comment type="subcellular location">
    <subcellularLocation>
        <location evidence="1">Membrane</location>
        <topology evidence="1">Multi-pass membrane protein</topology>
    </subcellularLocation>
</comment>
<feature type="domain" description="EamA" evidence="7">
    <location>
        <begin position="17"/>
        <end position="138"/>
    </location>
</feature>
<feature type="transmembrane region" description="Helical" evidence="6">
    <location>
        <begin position="38"/>
        <end position="58"/>
    </location>
</feature>
<evidence type="ECO:0000256" key="2">
    <source>
        <dbReference type="ARBA" id="ARBA00007362"/>
    </source>
</evidence>
<feature type="domain" description="EamA" evidence="7">
    <location>
        <begin position="150"/>
        <end position="281"/>
    </location>
</feature>
<comment type="similarity">
    <text evidence="2">Belongs to the EamA transporter family.</text>
</comment>
<feature type="transmembrane region" description="Helical" evidence="6">
    <location>
        <begin position="124"/>
        <end position="143"/>
    </location>
</feature>
<dbReference type="InterPro" id="IPR050638">
    <property type="entry name" value="AA-Vitamin_Transporters"/>
</dbReference>
<evidence type="ECO:0000313" key="8">
    <source>
        <dbReference type="EMBL" id="MEY1662548.1"/>
    </source>
</evidence>
<name>A0ABV4AL12_9GAMM</name>
<evidence type="ECO:0000256" key="5">
    <source>
        <dbReference type="ARBA" id="ARBA00023136"/>
    </source>
</evidence>
<accession>A0ABV4AL12</accession>
<dbReference type="EMBL" id="JBGCUO010000001">
    <property type="protein sequence ID" value="MEY1662548.1"/>
    <property type="molecule type" value="Genomic_DNA"/>
</dbReference>
<dbReference type="InterPro" id="IPR000620">
    <property type="entry name" value="EamA_dom"/>
</dbReference>
<dbReference type="PANTHER" id="PTHR32322:SF2">
    <property type="entry name" value="EAMA DOMAIN-CONTAINING PROTEIN"/>
    <property type="match status" value="1"/>
</dbReference>
<feature type="transmembrane region" description="Helical" evidence="6">
    <location>
        <begin position="70"/>
        <end position="90"/>
    </location>
</feature>
<evidence type="ECO:0000313" key="9">
    <source>
        <dbReference type="Proteomes" id="UP001562065"/>
    </source>
</evidence>
<dbReference type="RefSeq" id="WP_369455782.1">
    <property type="nucleotide sequence ID" value="NZ_JBGCUO010000001.1"/>
</dbReference>
<evidence type="ECO:0000256" key="4">
    <source>
        <dbReference type="ARBA" id="ARBA00022989"/>
    </source>
</evidence>
<keyword evidence="3 6" id="KW-0812">Transmembrane</keyword>
<proteinExistence type="inferred from homology"/>
<feature type="transmembrane region" description="Helical" evidence="6">
    <location>
        <begin position="7"/>
        <end position="32"/>
    </location>
</feature>
<sequence length="288" mass="30861">MSAVPPAWVASTTMSSFVLLWGSAALFIRWGLDYASPLALLMLRFSLALVLLVLIGLPRRQWWPAAGTRWQVAWAGLVMIGGYALCYALALDNGITPGLLATLLGVQPILTLLLTERQFPARRLLGLCISLGGLALVVLESLLLTGLSVMGLVYALLALVGITAGSLMQKNIQQPPIQVLPLQYLVTLLLCVLFIPAMPLTVDWQPLFAAPLLWLVVVISVVAQLLLYRMIRSGNLVNVTALFYLVPVVTVLLDYLVFGNTLPALALVGMGAILGGLVLVFRAPPAAA</sequence>
<comment type="caution">
    <text evidence="8">The sequence shown here is derived from an EMBL/GenBank/DDBJ whole genome shotgun (WGS) entry which is preliminary data.</text>
</comment>
<dbReference type="Proteomes" id="UP001562065">
    <property type="component" value="Unassembled WGS sequence"/>
</dbReference>
<keyword evidence="4 6" id="KW-1133">Transmembrane helix</keyword>
<feature type="transmembrane region" description="Helical" evidence="6">
    <location>
        <begin position="96"/>
        <end position="115"/>
    </location>
</feature>
<feature type="transmembrane region" description="Helical" evidence="6">
    <location>
        <begin position="149"/>
        <end position="168"/>
    </location>
</feature>
<feature type="transmembrane region" description="Helical" evidence="6">
    <location>
        <begin position="235"/>
        <end position="258"/>
    </location>
</feature>
<feature type="transmembrane region" description="Helical" evidence="6">
    <location>
        <begin position="264"/>
        <end position="283"/>
    </location>
</feature>
<evidence type="ECO:0000256" key="1">
    <source>
        <dbReference type="ARBA" id="ARBA00004141"/>
    </source>
</evidence>
<dbReference type="SUPFAM" id="SSF103481">
    <property type="entry name" value="Multidrug resistance efflux transporter EmrE"/>
    <property type="match status" value="2"/>
</dbReference>
<evidence type="ECO:0000256" key="6">
    <source>
        <dbReference type="SAM" id="Phobius"/>
    </source>
</evidence>
<gene>
    <name evidence="8" type="ORF">AB5I84_10355</name>
</gene>
<dbReference type="InterPro" id="IPR037185">
    <property type="entry name" value="EmrE-like"/>
</dbReference>
<keyword evidence="9" id="KW-1185">Reference proteome</keyword>
<feature type="transmembrane region" description="Helical" evidence="6">
    <location>
        <begin position="208"/>
        <end position="228"/>
    </location>
</feature>
<protein>
    <submittedName>
        <fullName evidence="8">DMT family transporter</fullName>
    </submittedName>
</protein>
<reference evidence="8 9" key="1">
    <citation type="submission" date="2024-07" db="EMBL/GenBank/DDBJ databases">
        <authorList>
            <person name="Ren Q."/>
        </authorList>
    </citation>
    <scope>NUCLEOTIDE SEQUENCE [LARGE SCALE GENOMIC DNA]</scope>
    <source>
        <strain evidence="8 9">REN37</strain>
    </source>
</reference>